<keyword evidence="2" id="KW-1185">Reference proteome</keyword>
<dbReference type="Proteomes" id="UP001180536">
    <property type="component" value="Unassembled WGS sequence"/>
</dbReference>
<sequence length="103" mass="11709">MHNPWPFDQPRNCGVVTLRQIMEDGVAVLLVTHDEDDHGWQFLDGSENLDPADARHVCLEHVVNTDPTLYEVADIAPGWIAWRETPSDPWVREPRPADWGEGV</sequence>
<evidence type="ECO:0000313" key="1">
    <source>
        <dbReference type="EMBL" id="MDR7297683.1"/>
    </source>
</evidence>
<protein>
    <recommendedName>
        <fullName evidence="3">DUF2185 domain-containing protein</fullName>
    </recommendedName>
</protein>
<accession>A0ABU1ZB63</accession>
<reference evidence="1 2" key="1">
    <citation type="submission" date="2023-07" db="EMBL/GenBank/DDBJ databases">
        <title>Sorghum-associated microbial communities from plants grown in Nebraska, USA.</title>
        <authorList>
            <person name="Schachtman D."/>
        </authorList>
    </citation>
    <scope>NUCLEOTIDE SEQUENCE [LARGE SCALE GENOMIC DNA]</scope>
    <source>
        <strain evidence="1 2">BE310</strain>
    </source>
</reference>
<evidence type="ECO:0008006" key="3">
    <source>
        <dbReference type="Google" id="ProtNLM"/>
    </source>
</evidence>
<comment type="caution">
    <text evidence="1">The sequence shown here is derived from an EMBL/GenBank/DDBJ whole genome shotgun (WGS) entry which is preliminary data.</text>
</comment>
<dbReference type="EMBL" id="JAVDXQ010000004">
    <property type="protein sequence ID" value="MDR7297683.1"/>
    <property type="molecule type" value="Genomic_DNA"/>
</dbReference>
<organism evidence="1 2">
    <name type="scientific">Pelomonas aquatica</name>
    <dbReference type="NCBI Taxonomy" id="431058"/>
    <lineage>
        <taxon>Bacteria</taxon>
        <taxon>Pseudomonadati</taxon>
        <taxon>Pseudomonadota</taxon>
        <taxon>Betaproteobacteria</taxon>
        <taxon>Burkholderiales</taxon>
        <taxon>Sphaerotilaceae</taxon>
        <taxon>Roseateles</taxon>
    </lineage>
</organism>
<proteinExistence type="predicted"/>
<gene>
    <name evidence="1" type="ORF">J2X16_003032</name>
</gene>
<name>A0ABU1ZB63_9BURK</name>
<evidence type="ECO:0000313" key="2">
    <source>
        <dbReference type="Proteomes" id="UP001180536"/>
    </source>
</evidence>